<sequence>MKQFEGVQNQAIHQDQIRNEDYHGPLMIDNINIHVKSKRTMRGQAQEVIYNLSQIDLDDKLKRDQDEANYMDSHEQNASKRLIEQRALLINDGSDQINTQEFKMPLLQNKQNSYYSTFSGQKYYIAREESQQCNLDSQGGQSLDQQSRNMKS</sequence>
<dbReference type="InParanoid" id="A0A078A8S0"/>
<organism evidence="1 2">
    <name type="scientific">Stylonychia lemnae</name>
    <name type="common">Ciliate</name>
    <dbReference type="NCBI Taxonomy" id="5949"/>
    <lineage>
        <taxon>Eukaryota</taxon>
        <taxon>Sar</taxon>
        <taxon>Alveolata</taxon>
        <taxon>Ciliophora</taxon>
        <taxon>Intramacronucleata</taxon>
        <taxon>Spirotrichea</taxon>
        <taxon>Stichotrichia</taxon>
        <taxon>Sporadotrichida</taxon>
        <taxon>Oxytrichidae</taxon>
        <taxon>Stylonychinae</taxon>
        <taxon>Stylonychia</taxon>
    </lineage>
</organism>
<evidence type="ECO:0000313" key="2">
    <source>
        <dbReference type="Proteomes" id="UP000039865"/>
    </source>
</evidence>
<evidence type="ECO:0000313" key="1">
    <source>
        <dbReference type="EMBL" id="CDW78276.1"/>
    </source>
</evidence>
<proteinExistence type="predicted"/>
<dbReference type="AlphaFoldDB" id="A0A078A8S0"/>
<keyword evidence="2" id="KW-1185">Reference proteome</keyword>
<dbReference type="Proteomes" id="UP000039865">
    <property type="component" value="Unassembled WGS sequence"/>
</dbReference>
<dbReference type="EMBL" id="CCKQ01006942">
    <property type="protein sequence ID" value="CDW78276.1"/>
    <property type="molecule type" value="Genomic_DNA"/>
</dbReference>
<accession>A0A078A8S0</accession>
<reference evidence="1 2" key="1">
    <citation type="submission" date="2014-06" db="EMBL/GenBank/DDBJ databases">
        <authorList>
            <person name="Swart Estienne"/>
        </authorList>
    </citation>
    <scope>NUCLEOTIDE SEQUENCE [LARGE SCALE GENOMIC DNA]</scope>
    <source>
        <strain evidence="1 2">130c</strain>
    </source>
</reference>
<protein>
    <submittedName>
        <fullName evidence="1">Uncharacterized protein</fullName>
    </submittedName>
</protein>
<gene>
    <name evidence="1" type="primary">Contig12630.g13475</name>
    <name evidence="1" type="ORF">STYLEM_7252</name>
</gene>
<name>A0A078A8S0_STYLE</name>